<dbReference type="PANTHER" id="PTHR11365:SF23">
    <property type="entry name" value="HYPOTHETICAL 5-OXOPROLINASE (EUROFUNG)-RELATED"/>
    <property type="match status" value="1"/>
</dbReference>
<dbReference type="AlphaFoldDB" id="A0A5B8U055"/>
<dbReference type="GO" id="GO:0017168">
    <property type="term" value="F:5-oxoprolinase (ATP-hydrolyzing) activity"/>
    <property type="evidence" value="ECO:0007669"/>
    <property type="project" value="TreeGrafter"/>
</dbReference>
<organism evidence="2 3">
    <name type="scientific">Baekduia soli</name>
    <dbReference type="NCBI Taxonomy" id="496014"/>
    <lineage>
        <taxon>Bacteria</taxon>
        <taxon>Bacillati</taxon>
        <taxon>Actinomycetota</taxon>
        <taxon>Thermoleophilia</taxon>
        <taxon>Solirubrobacterales</taxon>
        <taxon>Baekduiaceae</taxon>
        <taxon>Baekduia</taxon>
    </lineage>
</organism>
<name>A0A5B8U055_9ACTN</name>
<dbReference type="EMBL" id="CP042430">
    <property type="protein sequence ID" value="QEC46361.1"/>
    <property type="molecule type" value="Genomic_DNA"/>
</dbReference>
<proteinExistence type="predicted"/>
<dbReference type="InterPro" id="IPR003692">
    <property type="entry name" value="Hydantoinase_B"/>
</dbReference>
<sequence length="593" mass="63769">MSTRASETFDPALLAVLSNRFDAIVREMTNTLLRSGRSAVLNMARDFSCTIVTGDNRLLAAAEGLPVHISGSHLQTAAMTELHPEYREGDAYLHNDPYLGNTHHADHTILAPVFVDGEHLFTAVAKAHQADAGNSLPTTYMPFTADIYEEGALSFPCVKVQSDYRDIEDVIRMCRRRIRVPDQWYGDYLATLGSARIAERRLKELAAKYGSEVLKAFVEEWFDYSERRMRHALSQMPSGRYIGSGTHDPIPAVPDGIPVKVIVEIDAEAERATIDLRDNIDCVPAGLNQSEATAINNVTTGLFNVLDPDIPHNAGTFRRIDVLLRANCVVGIPEHPTCCSMATTNVADRLINATQSAFAEIGDGWGLAEGGNGMGIGWGVVSGADWRRGGAPYVNQLIIGSNGGPAGPTCDGWLTWALPCAAGLLYRDSVEVDEQKYPIHVESLNIVTDGGGAGEHRGAPPARIVYGPKHDPMTVAYVADGRLNPPRGVRGGLDGHPSYAALLDLDTGVEQELPTLGQREVGPRERVVGIDAGGGGYGSPLRRDPASVLHDVVEGWVSRHAAEEIYGVRFTGSDSDDTLAVDAGATETARGSS</sequence>
<keyword evidence="3" id="KW-1185">Reference proteome</keyword>
<reference evidence="2 3" key="1">
    <citation type="journal article" date="2018" name="J. Microbiol.">
        <title>Baekduia soli gen. nov., sp. nov., a novel bacterium isolated from the soil of Baekdu Mountain and proposal of a novel family name, Baekduiaceae fam. nov.</title>
        <authorList>
            <person name="An D.S."/>
            <person name="Siddiqi M.Z."/>
            <person name="Kim K.H."/>
            <person name="Yu H.S."/>
            <person name="Im W.T."/>
        </authorList>
    </citation>
    <scope>NUCLEOTIDE SEQUENCE [LARGE SCALE GENOMIC DNA]</scope>
    <source>
        <strain evidence="2 3">BR7-21</strain>
    </source>
</reference>
<protein>
    <submittedName>
        <fullName evidence="2">Hydantoinase B/oxoprolinase family protein</fullName>
    </submittedName>
</protein>
<dbReference type="GO" id="GO:0006749">
    <property type="term" value="P:glutathione metabolic process"/>
    <property type="evidence" value="ECO:0007669"/>
    <property type="project" value="TreeGrafter"/>
</dbReference>
<evidence type="ECO:0000259" key="1">
    <source>
        <dbReference type="Pfam" id="PF02538"/>
    </source>
</evidence>
<accession>A0A5B8U055</accession>
<dbReference type="OrthoDB" id="102473at2"/>
<evidence type="ECO:0000313" key="2">
    <source>
        <dbReference type="EMBL" id="QEC46361.1"/>
    </source>
</evidence>
<dbReference type="KEGG" id="bsol:FSW04_01385"/>
<dbReference type="InterPro" id="IPR045079">
    <property type="entry name" value="Oxoprolinase-like"/>
</dbReference>
<gene>
    <name evidence="2" type="ORF">FSW04_01385</name>
</gene>
<dbReference type="Proteomes" id="UP000321805">
    <property type="component" value="Chromosome"/>
</dbReference>
<evidence type="ECO:0000313" key="3">
    <source>
        <dbReference type="Proteomes" id="UP000321805"/>
    </source>
</evidence>
<dbReference type="Pfam" id="PF02538">
    <property type="entry name" value="Hydantoinase_B"/>
    <property type="match status" value="1"/>
</dbReference>
<dbReference type="RefSeq" id="WP_146915479.1">
    <property type="nucleotide sequence ID" value="NZ_CP042430.1"/>
</dbReference>
<dbReference type="GO" id="GO:0005829">
    <property type="term" value="C:cytosol"/>
    <property type="evidence" value="ECO:0007669"/>
    <property type="project" value="TreeGrafter"/>
</dbReference>
<dbReference type="PANTHER" id="PTHR11365">
    <property type="entry name" value="5-OXOPROLINASE RELATED"/>
    <property type="match status" value="1"/>
</dbReference>
<feature type="domain" description="Hydantoinase B/oxoprolinase" evidence="1">
    <location>
        <begin position="10"/>
        <end position="540"/>
    </location>
</feature>